<dbReference type="PROSITE" id="PS51352">
    <property type="entry name" value="THIOREDOXIN_2"/>
    <property type="match status" value="1"/>
</dbReference>
<keyword evidence="1" id="KW-0479">Metal-binding</keyword>
<keyword evidence="3" id="KW-0411">Iron-sulfur</keyword>
<evidence type="ECO:0000256" key="3">
    <source>
        <dbReference type="ARBA" id="ARBA00023014"/>
    </source>
</evidence>
<organism evidence="5 6">
    <name type="scientific">Aureococcus anophagefferens</name>
    <name type="common">Harmful bloom alga</name>
    <dbReference type="NCBI Taxonomy" id="44056"/>
    <lineage>
        <taxon>Eukaryota</taxon>
        <taxon>Sar</taxon>
        <taxon>Stramenopiles</taxon>
        <taxon>Ochrophyta</taxon>
        <taxon>Pelagophyceae</taxon>
        <taxon>Pelagomonadales</taxon>
        <taxon>Pelagomonadaceae</taxon>
        <taxon>Aureococcus</taxon>
    </lineage>
</organism>
<dbReference type="PANTHER" id="PTHR10293">
    <property type="entry name" value="GLUTAREDOXIN FAMILY MEMBER"/>
    <property type="match status" value="1"/>
</dbReference>
<dbReference type="InterPro" id="IPR004480">
    <property type="entry name" value="Monothiol_GRX-rel"/>
</dbReference>
<comment type="caution">
    <text evidence="5">The sequence shown here is derived from an EMBL/GenBank/DDBJ whole genome shotgun (WGS) entry which is preliminary data.</text>
</comment>
<dbReference type="InterPro" id="IPR036249">
    <property type="entry name" value="Thioredoxin-like_sf"/>
</dbReference>
<dbReference type="SUPFAM" id="SSF52833">
    <property type="entry name" value="Thioredoxin-like"/>
    <property type="match status" value="3"/>
</dbReference>
<feature type="domain" description="Thioredoxin" evidence="4">
    <location>
        <begin position="1"/>
        <end position="147"/>
    </location>
</feature>
<evidence type="ECO:0000256" key="1">
    <source>
        <dbReference type="ARBA" id="ARBA00022723"/>
    </source>
</evidence>
<dbReference type="InterPro" id="IPR002109">
    <property type="entry name" value="Glutaredoxin"/>
</dbReference>
<dbReference type="Gene3D" id="3.40.30.10">
    <property type="entry name" value="Glutaredoxin"/>
    <property type="match status" value="3"/>
</dbReference>
<dbReference type="Pfam" id="PF00085">
    <property type="entry name" value="Thioredoxin"/>
    <property type="match status" value="1"/>
</dbReference>
<protein>
    <submittedName>
        <fullName evidence="5">Protein disulfide oxidoreductase</fullName>
    </submittedName>
</protein>
<sequence>MAELETRAPTPNGETTLAVLTDEASLTALGKGKVLVLFGADWDEPSQQLNQLFAELARLKKHPSVTLASADAEECEALAEKFGVEAVPTLVTLKGGEVAGKAEGVDAAAAAAAVEALDKEKVATMDADEAAAVAKVQLEQRMKQLIFSSPAMLFMKGSPEAPRCGFSRKVCELLQGANVPFATFDILLPENQDVRQGLKTYSDWPTYPQFYANGDLVGGLDILQEMAADGDLLGQLELQDPEAEAALEDPEAALNARLKALVNQAKAVLFMKGTPGNEKCGFSKTIVALLRDNGVEFDAFDILTDDDVRQGLKKYSDWPTFPQFYVDGELLGGLDILQEMAAEEGGLKAQLGLE</sequence>
<gene>
    <name evidence="5" type="ORF">SO694_0032404</name>
</gene>
<dbReference type="PROSITE" id="PS51354">
    <property type="entry name" value="GLUTAREDOXIN_2"/>
    <property type="match status" value="2"/>
</dbReference>
<evidence type="ECO:0000259" key="4">
    <source>
        <dbReference type="PROSITE" id="PS51352"/>
    </source>
</evidence>
<dbReference type="PANTHER" id="PTHR10293:SF73">
    <property type="entry name" value="GLUTAREDOXIN-3"/>
    <property type="match status" value="1"/>
</dbReference>
<keyword evidence="2" id="KW-0408">Iron</keyword>
<dbReference type="CDD" id="cd03028">
    <property type="entry name" value="GRX_PICOT_like"/>
    <property type="match status" value="2"/>
</dbReference>
<evidence type="ECO:0000256" key="2">
    <source>
        <dbReference type="ARBA" id="ARBA00023004"/>
    </source>
</evidence>
<dbReference type="Proteomes" id="UP001363151">
    <property type="component" value="Unassembled WGS sequence"/>
</dbReference>
<dbReference type="CDD" id="cd02947">
    <property type="entry name" value="TRX_family"/>
    <property type="match status" value="1"/>
</dbReference>
<dbReference type="Pfam" id="PF00462">
    <property type="entry name" value="Glutaredoxin"/>
    <property type="match status" value="2"/>
</dbReference>
<dbReference type="EMBL" id="JBBJCI010000384">
    <property type="protein sequence ID" value="KAK7231628.1"/>
    <property type="molecule type" value="Genomic_DNA"/>
</dbReference>
<accession>A0ABR1FIR9</accession>
<keyword evidence="6" id="KW-1185">Reference proteome</keyword>
<reference evidence="5 6" key="1">
    <citation type="submission" date="2024-03" db="EMBL/GenBank/DDBJ databases">
        <title>Aureococcus anophagefferens CCMP1851 and Kratosvirus quantuckense: Draft genome of a second virus-susceptible host strain in the model system.</title>
        <authorList>
            <person name="Chase E."/>
            <person name="Truchon A.R."/>
            <person name="Schepens W."/>
            <person name="Wilhelm S.W."/>
        </authorList>
    </citation>
    <scope>NUCLEOTIDE SEQUENCE [LARGE SCALE GENOMIC DNA]</scope>
    <source>
        <strain evidence="5 6">CCMP1851</strain>
    </source>
</reference>
<evidence type="ECO:0000313" key="5">
    <source>
        <dbReference type="EMBL" id="KAK7231628.1"/>
    </source>
</evidence>
<dbReference type="InterPro" id="IPR033658">
    <property type="entry name" value="GRX_PICOT-like"/>
</dbReference>
<evidence type="ECO:0000313" key="6">
    <source>
        <dbReference type="Proteomes" id="UP001363151"/>
    </source>
</evidence>
<proteinExistence type="predicted"/>
<name>A0ABR1FIR9_AURAN</name>
<dbReference type="InterPro" id="IPR013766">
    <property type="entry name" value="Thioredoxin_domain"/>
</dbReference>